<protein>
    <recommendedName>
        <fullName evidence="6">Helicase ATP-binding domain-containing protein</fullName>
    </recommendedName>
</protein>
<proteinExistence type="predicted"/>
<keyword evidence="1" id="KW-0547">Nucleotide-binding</keyword>
<dbReference type="PANTHER" id="PTHR18934">
    <property type="entry name" value="ATP-DEPENDENT RNA HELICASE"/>
    <property type="match status" value="1"/>
</dbReference>
<keyword evidence="4" id="KW-0067">ATP-binding</keyword>
<name>A0ABR1TC04_9PEZI</name>
<feature type="region of interest" description="Disordered" evidence="5">
    <location>
        <begin position="1"/>
        <end position="31"/>
    </location>
</feature>
<sequence>MLTKKNVNENDGNGDGDGDGGNAARLGDRRSQNNLTYNLAKKLAKLSNSEKKVSNNTQVFYTSDGHVKELVEDPTLSKYSDVIIDEFHDRSVPTDPLVAMLKSVVKGRSYLKLVIMSTTLNADRLSKYFNNAPAIKSEGRQYERG</sequence>
<evidence type="ECO:0000256" key="2">
    <source>
        <dbReference type="ARBA" id="ARBA00022801"/>
    </source>
</evidence>
<evidence type="ECO:0000256" key="4">
    <source>
        <dbReference type="ARBA" id="ARBA00022840"/>
    </source>
</evidence>
<dbReference type="Gene3D" id="3.40.50.300">
    <property type="entry name" value="P-loop containing nucleotide triphosphate hydrolases"/>
    <property type="match status" value="1"/>
</dbReference>
<dbReference type="PANTHER" id="PTHR18934:SF99">
    <property type="entry name" value="ATP-DEPENDENT RNA HELICASE DHX37-RELATED"/>
    <property type="match status" value="1"/>
</dbReference>
<keyword evidence="8" id="KW-1185">Reference proteome</keyword>
<evidence type="ECO:0000256" key="3">
    <source>
        <dbReference type="ARBA" id="ARBA00022806"/>
    </source>
</evidence>
<dbReference type="SUPFAM" id="SSF52540">
    <property type="entry name" value="P-loop containing nucleoside triphosphate hydrolases"/>
    <property type="match status" value="1"/>
</dbReference>
<keyword evidence="3" id="KW-0347">Helicase</keyword>
<accession>A0ABR1TC04</accession>
<evidence type="ECO:0000256" key="1">
    <source>
        <dbReference type="ARBA" id="ARBA00022741"/>
    </source>
</evidence>
<reference evidence="7 8" key="1">
    <citation type="submission" date="2023-01" db="EMBL/GenBank/DDBJ databases">
        <title>Analysis of 21 Apiospora genomes using comparative genomics revels a genus with tremendous synthesis potential of carbohydrate active enzymes and secondary metabolites.</title>
        <authorList>
            <person name="Sorensen T."/>
        </authorList>
    </citation>
    <scope>NUCLEOTIDE SEQUENCE [LARGE SCALE GENOMIC DNA]</scope>
    <source>
        <strain evidence="7 8">CBS 33761</strain>
    </source>
</reference>
<dbReference type="Proteomes" id="UP001444661">
    <property type="component" value="Unassembled WGS sequence"/>
</dbReference>
<evidence type="ECO:0000256" key="5">
    <source>
        <dbReference type="SAM" id="MobiDB-lite"/>
    </source>
</evidence>
<evidence type="ECO:0000313" key="8">
    <source>
        <dbReference type="Proteomes" id="UP001444661"/>
    </source>
</evidence>
<dbReference type="CDD" id="cd17917">
    <property type="entry name" value="DEXHc_RHA-like"/>
    <property type="match status" value="1"/>
</dbReference>
<dbReference type="InterPro" id="IPR014001">
    <property type="entry name" value="Helicase_ATP-bd"/>
</dbReference>
<comment type="caution">
    <text evidence="7">The sequence shown here is derived from an EMBL/GenBank/DDBJ whole genome shotgun (WGS) entry which is preliminary data.</text>
</comment>
<dbReference type="PROSITE" id="PS51192">
    <property type="entry name" value="HELICASE_ATP_BIND_1"/>
    <property type="match status" value="1"/>
</dbReference>
<organism evidence="7 8">
    <name type="scientific">Apiospora rasikravindrae</name>
    <dbReference type="NCBI Taxonomy" id="990691"/>
    <lineage>
        <taxon>Eukaryota</taxon>
        <taxon>Fungi</taxon>
        <taxon>Dikarya</taxon>
        <taxon>Ascomycota</taxon>
        <taxon>Pezizomycotina</taxon>
        <taxon>Sordariomycetes</taxon>
        <taxon>Xylariomycetidae</taxon>
        <taxon>Amphisphaeriales</taxon>
        <taxon>Apiosporaceae</taxon>
        <taxon>Apiospora</taxon>
    </lineage>
</organism>
<feature type="domain" description="Helicase ATP-binding" evidence="6">
    <location>
        <begin position="1"/>
        <end position="138"/>
    </location>
</feature>
<dbReference type="InterPro" id="IPR027417">
    <property type="entry name" value="P-loop_NTPase"/>
</dbReference>
<evidence type="ECO:0000313" key="7">
    <source>
        <dbReference type="EMBL" id="KAK8044143.1"/>
    </source>
</evidence>
<gene>
    <name evidence="7" type="ORF">PG993_004167</name>
</gene>
<dbReference type="EMBL" id="JAQQWK010000003">
    <property type="protein sequence ID" value="KAK8044143.1"/>
    <property type="molecule type" value="Genomic_DNA"/>
</dbReference>
<keyword evidence="2" id="KW-0378">Hydrolase</keyword>
<evidence type="ECO:0000259" key="6">
    <source>
        <dbReference type="PROSITE" id="PS51192"/>
    </source>
</evidence>